<accession>A0ABD2PBF4</accession>
<feature type="compositionally biased region" description="Basic and acidic residues" evidence="1">
    <location>
        <begin position="15"/>
        <end position="24"/>
    </location>
</feature>
<reference evidence="2 3" key="1">
    <citation type="journal article" date="2021" name="BMC Biol.">
        <title>Horizontally acquired antibacterial genes associated with adaptive radiation of ladybird beetles.</title>
        <authorList>
            <person name="Li H.S."/>
            <person name="Tang X.F."/>
            <person name="Huang Y.H."/>
            <person name="Xu Z.Y."/>
            <person name="Chen M.L."/>
            <person name="Du X.Y."/>
            <person name="Qiu B.Y."/>
            <person name="Chen P.T."/>
            <person name="Zhang W."/>
            <person name="Slipinski A."/>
            <person name="Escalona H.E."/>
            <person name="Waterhouse R.M."/>
            <person name="Zwick A."/>
            <person name="Pang H."/>
        </authorList>
    </citation>
    <scope>NUCLEOTIDE SEQUENCE [LARGE SCALE GENOMIC DNA]</scope>
    <source>
        <strain evidence="2">SYSU2018</strain>
    </source>
</reference>
<feature type="region of interest" description="Disordered" evidence="1">
    <location>
        <begin position="1"/>
        <end position="24"/>
    </location>
</feature>
<dbReference type="AlphaFoldDB" id="A0ABD2PBF4"/>
<name>A0ABD2PBF4_9CUCU</name>
<sequence>MELKTTHKTMRTYKRSTERADTPRNVMERACRAVIFEEKSVNATSKQYDNAYKILHRYIAKIKEKLDHNPNLKRAELTLDSVGYIKDRQVYTNLE</sequence>
<keyword evidence="3" id="KW-1185">Reference proteome</keyword>
<comment type="caution">
    <text evidence="2">The sequence shown here is derived from an EMBL/GenBank/DDBJ whole genome shotgun (WGS) entry which is preliminary data.</text>
</comment>
<gene>
    <name evidence="2" type="ORF">HHI36_002702</name>
</gene>
<dbReference type="EMBL" id="JABFTP020000185">
    <property type="protein sequence ID" value="KAL3288253.1"/>
    <property type="molecule type" value="Genomic_DNA"/>
</dbReference>
<dbReference type="Proteomes" id="UP001516400">
    <property type="component" value="Unassembled WGS sequence"/>
</dbReference>
<evidence type="ECO:0000256" key="1">
    <source>
        <dbReference type="SAM" id="MobiDB-lite"/>
    </source>
</evidence>
<feature type="compositionally biased region" description="Basic residues" evidence="1">
    <location>
        <begin position="1"/>
        <end position="14"/>
    </location>
</feature>
<organism evidence="2 3">
    <name type="scientific">Cryptolaemus montrouzieri</name>
    <dbReference type="NCBI Taxonomy" id="559131"/>
    <lineage>
        <taxon>Eukaryota</taxon>
        <taxon>Metazoa</taxon>
        <taxon>Ecdysozoa</taxon>
        <taxon>Arthropoda</taxon>
        <taxon>Hexapoda</taxon>
        <taxon>Insecta</taxon>
        <taxon>Pterygota</taxon>
        <taxon>Neoptera</taxon>
        <taxon>Endopterygota</taxon>
        <taxon>Coleoptera</taxon>
        <taxon>Polyphaga</taxon>
        <taxon>Cucujiformia</taxon>
        <taxon>Coccinelloidea</taxon>
        <taxon>Coccinellidae</taxon>
        <taxon>Scymninae</taxon>
        <taxon>Scymnini</taxon>
        <taxon>Cryptolaemus</taxon>
    </lineage>
</organism>
<evidence type="ECO:0000313" key="3">
    <source>
        <dbReference type="Proteomes" id="UP001516400"/>
    </source>
</evidence>
<proteinExistence type="predicted"/>
<evidence type="ECO:0000313" key="2">
    <source>
        <dbReference type="EMBL" id="KAL3288253.1"/>
    </source>
</evidence>
<protein>
    <submittedName>
        <fullName evidence="2">Uncharacterized protein</fullName>
    </submittedName>
</protein>